<dbReference type="AlphaFoldDB" id="A0A1F5LHP1"/>
<keyword evidence="8" id="KW-1185">Reference proteome</keyword>
<comment type="caution">
    <text evidence="7">The sequence shown here is derived from an EMBL/GenBank/DDBJ whole genome shotgun (WGS) entry which is preliminary data.</text>
</comment>
<organism evidence="7 8">
    <name type="scientific">Penicillium arizonense</name>
    <dbReference type="NCBI Taxonomy" id="1835702"/>
    <lineage>
        <taxon>Eukaryota</taxon>
        <taxon>Fungi</taxon>
        <taxon>Dikarya</taxon>
        <taxon>Ascomycota</taxon>
        <taxon>Pezizomycotina</taxon>
        <taxon>Eurotiomycetes</taxon>
        <taxon>Eurotiomycetidae</taxon>
        <taxon>Eurotiales</taxon>
        <taxon>Aspergillaceae</taxon>
        <taxon>Penicillium</taxon>
    </lineage>
</organism>
<keyword evidence="2" id="KW-0479">Metal-binding</keyword>
<evidence type="ECO:0000256" key="4">
    <source>
        <dbReference type="ARBA" id="ARBA00023239"/>
    </source>
</evidence>
<evidence type="ECO:0000313" key="8">
    <source>
        <dbReference type="Proteomes" id="UP000177622"/>
    </source>
</evidence>
<dbReference type="STRING" id="1835702.A0A1F5LHP1"/>
<dbReference type="Pfam" id="PF04828">
    <property type="entry name" value="GFA"/>
    <property type="match status" value="1"/>
</dbReference>
<dbReference type="PANTHER" id="PTHR33337:SF8">
    <property type="entry name" value="CENP-V_GFA DOMAIN-CONTAINING PROTEIN"/>
    <property type="match status" value="1"/>
</dbReference>
<dbReference type="SUPFAM" id="SSF51316">
    <property type="entry name" value="Mss4-like"/>
    <property type="match status" value="1"/>
</dbReference>
<evidence type="ECO:0000256" key="1">
    <source>
        <dbReference type="ARBA" id="ARBA00005495"/>
    </source>
</evidence>
<feature type="region of interest" description="Disordered" evidence="5">
    <location>
        <begin position="144"/>
        <end position="189"/>
    </location>
</feature>
<dbReference type="PROSITE" id="PS51891">
    <property type="entry name" value="CENP_V_GFA"/>
    <property type="match status" value="1"/>
</dbReference>
<proteinExistence type="inferred from homology"/>
<evidence type="ECO:0000259" key="6">
    <source>
        <dbReference type="PROSITE" id="PS51891"/>
    </source>
</evidence>
<dbReference type="GO" id="GO:0046872">
    <property type="term" value="F:metal ion binding"/>
    <property type="evidence" value="ECO:0007669"/>
    <property type="project" value="UniProtKB-KW"/>
</dbReference>
<evidence type="ECO:0000256" key="3">
    <source>
        <dbReference type="ARBA" id="ARBA00022833"/>
    </source>
</evidence>
<sequence>MSTDKSKPYIPLAGGADDGWSKEHQATATCYCGAVQLAFPTEGPGLVGTFLCHCSDCRKITASMFASNFIIADAYLKHLRGRENLKTYIPVSNQVSQSLSSDLDNNPRLSVTIAPAFVSSTTNETTSTTVITITTTIKRVNDLGKEPSSKINTKAEQSCQEADDCEPYSVTDDFSSGRERSRKDSSVDMEAAPGSDLFWCIHCERSRPAPFQAMSGMSLSTENQVEDFGD</sequence>
<name>A0A1F5LHP1_PENAI</name>
<feature type="compositionally biased region" description="Polar residues" evidence="5">
    <location>
        <begin position="149"/>
        <end position="160"/>
    </location>
</feature>
<evidence type="ECO:0000256" key="5">
    <source>
        <dbReference type="SAM" id="MobiDB-lite"/>
    </source>
</evidence>
<dbReference type="RefSeq" id="XP_022488095.1">
    <property type="nucleotide sequence ID" value="XM_022632075.1"/>
</dbReference>
<comment type="similarity">
    <text evidence="1">Belongs to the Gfa family.</text>
</comment>
<protein>
    <recommendedName>
        <fullName evidence="6">CENP-V/GFA domain-containing protein</fullName>
    </recommendedName>
</protein>
<keyword evidence="4" id="KW-0456">Lyase</keyword>
<dbReference type="InterPro" id="IPR011057">
    <property type="entry name" value="Mss4-like_sf"/>
</dbReference>
<dbReference type="GeneID" id="34576809"/>
<evidence type="ECO:0000313" key="7">
    <source>
        <dbReference type="EMBL" id="OGE52655.1"/>
    </source>
</evidence>
<feature type="compositionally biased region" description="Basic and acidic residues" evidence="5">
    <location>
        <begin position="175"/>
        <end position="186"/>
    </location>
</feature>
<feature type="domain" description="CENP-V/GFA" evidence="6">
    <location>
        <begin position="24"/>
        <end position="149"/>
    </location>
</feature>
<evidence type="ECO:0000256" key="2">
    <source>
        <dbReference type="ARBA" id="ARBA00022723"/>
    </source>
</evidence>
<dbReference type="EMBL" id="LXJU01000009">
    <property type="protein sequence ID" value="OGE52655.1"/>
    <property type="molecule type" value="Genomic_DNA"/>
</dbReference>
<gene>
    <name evidence="7" type="ORF">PENARI_c009G12265</name>
</gene>
<dbReference type="PANTHER" id="PTHR33337">
    <property type="entry name" value="GFA DOMAIN-CONTAINING PROTEIN"/>
    <property type="match status" value="1"/>
</dbReference>
<dbReference type="Gene3D" id="3.90.1590.10">
    <property type="entry name" value="glutathione-dependent formaldehyde- activating enzyme (gfa)"/>
    <property type="match status" value="1"/>
</dbReference>
<reference evidence="7 8" key="1">
    <citation type="journal article" date="2016" name="Sci. Rep.">
        <title>Penicillium arizonense, a new, genome sequenced fungal species, reveals a high chemical diversity in secreted metabolites.</title>
        <authorList>
            <person name="Grijseels S."/>
            <person name="Nielsen J.C."/>
            <person name="Randelovic M."/>
            <person name="Nielsen J."/>
            <person name="Nielsen K.F."/>
            <person name="Workman M."/>
            <person name="Frisvad J.C."/>
        </authorList>
    </citation>
    <scope>NUCLEOTIDE SEQUENCE [LARGE SCALE GENOMIC DNA]</scope>
    <source>
        <strain evidence="7 8">CBS 141311</strain>
    </source>
</reference>
<dbReference type="OrthoDB" id="428768at2759"/>
<dbReference type="GO" id="GO:0016846">
    <property type="term" value="F:carbon-sulfur lyase activity"/>
    <property type="evidence" value="ECO:0007669"/>
    <property type="project" value="InterPro"/>
</dbReference>
<keyword evidence="3" id="KW-0862">Zinc</keyword>
<dbReference type="Proteomes" id="UP000177622">
    <property type="component" value="Unassembled WGS sequence"/>
</dbReference>
<accession>A0A1F5LHP1</accession>
<dbReference type="InterPro" id="IPR006913">
    <property type="entry name" value="CENP-V/GFA"/>
</dbReference>